<dbReference type="AlphaFoldDB" id="A0A1I7U9C2"/>
<feature type="region of interest" description="Disordered" evidence="1">
    <location>
        <begin position="134"/>
        <end position="158"/>
    </location>
</feature>
<proteinExistence type="predicted"/>
<name>A0A1I7U9C2_9PELO</name>
<dbReference type="WBParaSite" id="Csp11.Scaffold629.g16182.t1">
    <property type="protein sequence ID" value="Csp11.Scaffold629.g16182.t1"/>
    <property type="gene ID" value="Csp11.Scaffold629.g16182"/>
</dbReference>
<evidence type="ECO:0000313" key="2">
    <source>
        <dbReference type="Proteomes" id="UP000095282"/>
    </source>
</evidence>
<keyword evidence="2" id="KW-1185">Reference proteome</keyword>
<evidence type="ECO:0000313" key="3">
    <source>
        <dbReference type="WBParaSite" id="Csp11.Scaffold629.g16182.t1"/>
    </source>
</evidence>
<sequence length="216" mass="24981">MAQLNEISSGEQLEFGIGDVGQQINFTNHYWDYTYQYQEIPTQTWNTPATNAYSTAFNYFYQPQNPTNYFGFSNWTPTPNQQFMYNLSAIPTNNDFDKVTPPEFTILNAAPQPKPLEKRPSIALMLSPLKVEQHVPTAKGDSNSQTPGHHGHRKRLSKQNKEVLKKFVLAEDFSKKFSDATRDIKRRVEKAGKTEFMDYQIRNLFLSMRREAKILS</sequence>
<dbReference type="Proteomes" id="UP000095282">
    <property type="component" value="Unplaced"/>
</dbReference>
<organism evidence="2 3">
    <name type="scientific">Caenorhabditis tropicalis</name>
    <dbReference type="NCBI Taxonomy" id="1561998"/>
    <lineage>
        <taxon>Eukaryota</taxon>
        <taxon>Metazoa</taxon>
        <taxon>Ecdysozoa</taxon>
        <taxon>Nematoda</taxon>
        <taxon>Chromadorea</taxon>
        <taxon>Rhabditida</taxon>
        <taxon>Rhabditina</taxon>
        <taxon>Rhabditomorpha</taxon>
        <taxon>Rhabditoidea</taxon>
        <taxon>Rhabditidae</taxon>
        <taxon>Peloderinae</taxon>
        <taxon>Caenorhabditis</taxon>
    </lineage>
</organism>
<evidence type="ECO:0000256" key="1">
    <source>
        <dbReference type="SAM" id="MobiDB-lite"/>
    </source>
</evidence>
<reference evidence="3" key="1">
    <citation type="submission" date="2016-11" db="UniProtKB">
        <authorList>
            <consortium name="WormBaseParasite"/>
        </authorList>
    </citation>
    <scope>IDENTIFICATION</scope>
</reference>
<protein>
    <submittedName>
        <fullName evidence="3">BHLH domain-containing protein</fullName>
    </submittedName>
</protein>
<accession>A0A1I7U9C2</accession>
<feature type="compositionally biased region" description="Basic residues" evidence="1">
    <location>
        <begin position="149"/>
        <end position="158"/>
    </location>
</feature>